<gene>
    <name evidence="3" type="ORF">ACFO5X_03945</name>
</gene>
<dbReference type="PANTHER" id="PTHR43798">
    <property type="entry name" value="MONOACYLGLYCEROL LIPASE"/>
    <property type="match status" value="1"/>
</dbReference>
<feature type="domain" description="AB hydrolase-1" evidence="2">
    <location>
        <begin position="79"/>
        <end position="282"/>
    </location>
</feature>
<protein>
    <submittedName>
        <fullName evidence="3">Alpha/beta hydrolase</fullName>
    </submittedName>
</protein>
<dbReference type="InterPro" id="IPR029058">
    <property type="entry name" value="AB_hydrolase_fold"/>
</dbReference>
<dbReference type="InterPro" id="IPR000073">
    <property type="entry name" value="AB_hydrolase_1"/>
</dbReference>
<keyword evidence="4" id="KW-1185">Reference proteome</keyword>
<dbReference type="PANTHER" id="PTHR43798:SF31">
    <property type="entry name" value="AB HYDROLASE SUPERFAMILY PROTEIN YCLE"/>
    <property type="match status" value="1"/>
</dbReference>
<evidence type="ECO:0000256" key="1">
    <source>
        <dbReference type="ARBA" id="ARBA00022801"/>
    </source>
</evidence>
<evidence type="ECO:0000313" key="4">
    <source>
        <dbReference type="Proteomes" id="UP001595973"/>
    </source>
</evidence>
<comment type="caution">
    <text evidence="3">The sequence shown here is derived from an EMBL/GenBank/DDBJ whole genome shotgun (WGS) entry which is preliminary data.</text>
</comment>
<evidence type="ECO:0000259" key="2">
    <source>
        <dbReference type="Pfam" id="PF12697"/>
    </source>
</evidence>
<keyword evidence="1 3" id="KW-0378">Hydrolase</keyword>
<accession>A0ABV9KCM8</accession>
<dbReference type="EMBL" id="JBHSGI010000002">
    <property type="protein sequence ID" value="MFC4667694.1"/>
    <property type="molecule type" value="Genomic_DNA"/>
</dbReference>
<name>A0ABV9KCM8_9RHOB</name>
<proteinExistence type="predicted"/>
<dbReference type="Proteomes" id="UP001595973">
    <property type="component" value="Unassembled WGS sequence"/>
</dbReference>
<evidence type="ECO:0000313" key="3">
    <source>
        <dbReference type="EMBL" id="MFC4667694.1"/>
    </source>
</evidence>
<dbReference type="InterPro" id="IPR050266">
    <property type="entry name" value="AB_hydrolase_sf"/>
</dbReference>
<dbReference type="Gene3D" id="3.40.50.1820">
    <property type="entry name" value="alpha/beta hydrolase"/>
    <property type="match status" value="1"/>
</dbReference>
<organism evidence="3 4">
    <name type="scientific">Seohaeicola nanhaiensis</name>
    <dbReference type="NCBI Taxonomy" id="1387282"/>
    <lineage>
        <taxon>Bacteria</taxon>
        <taxon>Pseudomonadati</taxon>
        <taxon>Pseudomonadota</taxon>
        <taxon>Alphaproteobacteria</taxon>
        <taxon>Rhodobacterales</taxon>
        <taxon>Roseobacteraceae</taxon>
        <taxon>Seohaeicola</taxon>
    </lineage>
</organism>
<sequence length="325" mass="34765">MKRTAARLLAILAAAAVLLWIFGPYEPVELHAAFDPARFSEDVPAYFAAREAAVPDIRPGTEKRVIWAGAPGEKTGVVVVYLHGFSASSEEIRPVPDRIAQALGANLVYTRLAGHGRTGPAMAEPAIADWTRDTAEALAAARMLGEQVVIVATSTGATLAVAAAMDPVMSQDVVAMVLVSPNFGINSAAAPLLTFPAARHWLPLIAGRTRDTRPDSDEEARFWTTSYPSVALMPMAALVQEVRGLDVSRIPIPALFWFSPEDRVVRPDLTQDIARRWGGPVAVRLVTMGPGDDPNAHVVAGAIKSPGQTDLAVTEMTAWLKNHLD</sequence>
<dbReference type="Pfam" id="PF12697">
    <property type="entry name" value="Abhydrolase_6"/>
    <property type="match status" value="1"/>
</dbReference>
<dbReference type="GO" id="GO:0016787">
    <property type="term" value="F:hydrolase activity"/>
    <property type="evidence" value="ECO:0007669"/>
    <property type="project" value="UniProtKB-KW"/>
</dbReference>
<dbReference type="RefSeq" id="WP_380715928.1">
    <property type="nucleotide sequence ID" value="NZ_JBHSGI010000002.1"/>
</dbReference>
<dbReference type="SUPFAM" id="SSF53474">
    <property type="entry name" value="alpha/beta-Hydrolases"/>
    <property type="match status" value="1"/>
</dbReference>
<reference evidence="4" key="1">
    <citation type="journal article" date="2019" name="Int. J. Syst. Evol. Microbiol.">
        <title>The Global Catalogue of Microorganisms (GCM) 10K type strain sequencing project: providing services to taxonomists for standard genome sequencing and annotation.</title>
        <authorList>
            <consortium name="The Broad Institute Genomics Platform"/>
            <consortium name="The Broad Institute Genome Sequencing Center for Infectious Disease"/>
            <person name="Wu L."/>
            <person name="Ma J."/>
        </authorList>
    </citation>
    <scope>NUCLEOTIDE SEQUENCE [LARGE SCALE GENOMIC DNA]</scope>
    <source>
        <strain evidence="4">CGMCC 4.7283</strain>
    </source>
</reference>